<sequence length="77" mass="8817">MTKRELQQAFINNPGMEKKVFAGQKDSEAYKLFKDPGTDDSTRIELTDQQKKAIRDYQTEAIAKWAEKDPGNNINNP</sequence>
<reference evidence="1 2" key="1">
    <citation type="submission" date="2018-07" db="EMBL/GenBank/DDBJ databases">
        <title>Freshwater and sediment microbial communities from various areas in North America, analyzing microbe dynamics in response to fracking.</title>
        <authorList>
            <person name="Lamendella R."/>
        </authorList>
    </citation>
    <scope>NUCLEOTIDE SEQUENCE [LARGE SCALE GENOMIC DNA]</scope>
    <source>
        <strain evidence="1 2">160A</strain>
    </source>
</reference>
<evidence type="ECO:0000313" key="2">
    <source>
        <dbReference type="Proteomes" id="UP000252733"/>
    </source>
</evidence>
<evidence type="ECO:0000313" key="1">
    <source>
        <dbReference type="EMBL" id="RCW31381.1"/>
    </source>
</evidence>
<keyword evidence="2" id="KW-1185">Reference proteome</keyword>
<proteinExistence type="predicted"/>
<comment type="caution">
    <text evidence="1">The sequence shown here is derived from an EMBL/GenBank/DDBJ whole genome shotgun (WGS) entry which is preliminary data.</text>
</comment>
<dbReference type="RefSeq" id="WP_114437493.1">
    <property type="nucleotide sequence ID" value="NZ_QPIZ01000018.1"/>
</dbReference>
<gene>
    <name evidence="1" type="ORF">DFO77_11898</name>
</gene>
<dbReference type="EMBL" id="QPIZ01000018">
    <property type="protein sequence ID" value="RCW31381.1"/>
    <property type="molecule type" value="Genomic_DNA"/>
</dbReference>
<name>A0A368UWW6_9BACT</name>
<organism evidence="1 2">
    <name type="scientific">Marinilabilia salmonicolor</name>
    <dbReference type="NCBI Taxonomy" id="989"/>
    <lineage>
        <taxon>Bacteria</taxon>
        <taxon>Pseudomonadati</taxon>
        <taxon>Bacteroidota</taxon>
        <taxon>Bacteroidia</taxon>
        <taxon>Marinilabiliales</taxon>
        <taxon>Marinilabiliaceae</taxon>
        <taxon>Marinilabilia</taxon>
    </lineage>
</organism>
<protein>
    <submittedName>
        <fullName evidence="1">Uncharacterized protein</fullName>
    </submittedName>
</protein>
<dbReference type="Proteomes" id="UP000252733">
    <property type="component" value="Unassembled WGS sequence"/>
</dbReference>
<accession>A0A368UWW6</accession>
<dbReference type="AlphaFoldDB" id="A0A368UWW6"/>